<reference evidence="2" key="1">
    <citation type="journal article" date="2019" name="Int. J. Syst. Evol. Microbiol.">
        <title>The Global Catalogue of Microorganisms (GCM) 10K type strain sequencing project: providing services to taxonomists for standard genome sequencing and annotation.</title>
        <authorList>
            <consortium name="The Broad Institute Genomics Platform"/>
            <consortium name="The Broad Institute Genome Sequencing Center for Infectious Disease"/>
            <person name="Wu L."/>
            <person name="Ma J."/>
        </authorList>
    </citation>
    <scope>NUCLEOTIDE SEQUENCE [LARGE SCALE GENOMIC DNA]</scope>
    <source>
        <strain evidence="2">CECT 8064</strain>
    </source>
</reference>
<accession>A0ABV9BBN0</accession>
<evidence type="ECO:0000313" key="1">
    <source>
        <dbReference type="EMBL" id="MFC4512278.1"/>
    </source>
</evidence>
<dbReference type="EMBL" id="JBHSFS010000002">
    <property type="protein sequence ID" value="MFC4512278.1"/>
    <property type="molecule type" value="Genomic_DNA"/>
</dbReference>
<comment type="caution">
    <text evidence="1">The sequence shown here is derived from an EMBL/GenBank/DDBJ whole genome shotgun (WGS) entry which is preliminary data.</text>
</comment>
<organism evidence="1 2">
    <name type="scientific">Streptomyces ehimensis</name>
    <dbReference type="NCBI Taxonomy" id="68195"/>
    <lineage>
        <taxon>Bacteria</taxon>
        <taxon>Bacillati</taxon>
        <taxon>Actinomycetota</taxon>
        <taxon>Actinomycetes</taxon>
        <taxon>Kitasatosporales</taxon>
        <taxon>Streptomycetaceae</taxon>
        <taxon>Streptomyces</taxon>
    </lineage>
</organism>
<gene>
    <name evidence="1" type="ORF">ACFPEN_04935</name>
</gene>
<evidence type="ECO:0000313" key="2">
    <source>
        <dbReference type="Proteomes" id="UP001595990"/>
    </source>
</evidence>
<name>A0ABV9BBN0_9ACTN</name>
<proteinExistence type="predicted"/>
<dbReference type="Proteomes" id="UP001595990">
    <property type="component" value="Unassembled WGS sequence"/>
</dbReference>
<sequence>MSSSKYPLGSRVHLQQANGQPVADGDGTPARFRITAIDRVPRSAVWYRLASKNRTLQKVFGGWYTPDRLTPATPDAPAIPKLATQASPRVRRRVGLFVGMDGAMEELLLPHNYVGQQRLFYKITGTMVRSPIPAGDRAFCVAGRNTGLLSFNPYATRVLDSLEGSTAHRVYGSAVFVGPLCGGDA</sequence>
<dbReference type="RefSeq" id="WP_417922354.1">
    <property type="nucleotide sequence ID" value="NZ_JBHSFS010000002.1"/>
</dbReference>
<protein>
    <submittedName>
        <fullName evidence="1">Uncharacterized protein</fullName>
    </submittedName>
</protein>
<keyword evidence="2" id="KW-1185">Reference proteome</keyword>